<dbReference type="PANTHER" id="PTHR10803">
    <property type="entry name" value="ARSENICAL PUMP-DRIVING ATPASE ARSENITE-TRANSLOCATING ATPASE"/>
    <property type="match status" value="1"/>
</dbReference>
<accession>A0ABY0IJR6</accession>
<dbReference type="EMBL" id="QDKL01000001">
    <property type="protein sequence ID" value="RZF22729.1"/>
    <property type="molecule type" value="Genomic_DNA"/>
</dbReference>
<keyword evidence="5" id="KW-1185">Reference proteome</keyword>
<dbReference type="SUPFAM" id="SSF52540">
    <property type="entry name" value="P-loop containing nucleoside triphosphate hydrolases"/>
    <property type="match status" value="1"/>
</dbReference>
<protein>
    <recommendedName>
        <fullName evidence="2">arsenite-transporting ATPase</fullName>
        <ecNumber evidence="2">7.3.2.7</ecNumber>
    </recommendedName>
</protein>
<dbReference type="InterPro" id="IPR016300">
    <property type="entry name" value="ATPase_ArsA/GET3"/>
</dbReference>
<dbReference type="Proteomes" id="UP000443582">
    <property type="component" value="Unassembled WGS sequence"/>
</dbReference>
<comment type="caution">
    <text evidence="4">The sequence shown here is derived from an EMBL/GenBank/DDBJ whole genome shotgun (WGS) entry which is preliminary data.</text>
</comment>
<sequence>MKVGIVENYREVEIFCGTGGVGKTTISTSRAFFLASQKKNVLLITIDPAKRLRQLLSLKDASEVIKFTDKEISFDVLLLDPKTSFEKILGKKVDNKILENLTSSRGGLNEILAVLEIQNQLETKKYDSIVVDTAPGKNFLDFLNSSNKINKFFNKTFADAFMYITNKNKPGRFFNRIITAGIEKFLNYLESVTGKGFINDFLEAITILYENRDKFIEGIKVEKVLNSAQRSRWYLVTSAEHMKEVETQQILDSIQAQMTTERYLIINKSWYNNLASWEPKTEKMKEFKDIIIKQEEIKTSISKKSQIEAITFPDLSTFDPIKQLEELEEHWK</sequence>
<gene>
    <name evidence="4" type="ORF">DAY19_02855</name>
</gene>
<dbReference type="PANTHER" id="PTHR10803:SF26">
    <property type="entry name" value="ANION TRANSPORTER ATPASE-RELATED"/>
    <property type="match status" value="1"/>
</dbReference>
<organism evidence="4 5">
    <name type="scientific">Halobacteriovorax vibrionivorans</name>
    <dbReference type="NCBI Taxonomy" id="2152716"/>
    <lineage>
        <taxon>Bacteria</taxon>
        <taxon>Pseudomonadati</taxon>
        <taxon>Bdellovibrionota</taxon>
        <taxon>Bacteriovoracia</taxon>
        <taxon>Bacteriovoracales</taxon>
        <taxon>Halobacteriovoraceae</taxon>
        <taxon>Halobacteriovorax</taxon>
    </lineage>
</organism>
<comment type="catalytic activity">
    <reaction evidence="1">
        <text>arsenite(in) + ATP + H2O = arsenite(out) + ADP + phosphate + H(+)</text>
        <dbReference type="Rhea" id="RHEA:11348"/>
        <dbReference type="ChEBI" id="CHEBI:15377"/>
        <dbReference type="ChEBI" id="CHEBI:15378"/>
        <dbReference type="ChEBI" id="CHEBI:29242"/>
        <dbReference type="ChEBI" id="CHEBI:30616"/>
        <dbReference type="ChEBI" id="CHEBI:43474"/>
        <dbReference type="ChEBI" id="CHEBI:456216"/>
        <dbReference type="EC" id="7.3.2.7"/>
    </reaction>
</comment>
<dbReference type="InterPro" id="IPR027417">
    <property type="entry name" value="P-loop_NTPase"/>
</dbReference>
<evidence type="ECO:0000313" key="4">
    <source>
        <dbReference type="EMBL" id="RZF22729.1"/>
    </source>
</evidence>
<dbReference type="EC" id="7.3.2.7" evidence="2"/>
<dbReference type="Gene3D" id="3.40.50.300">
    <property type="entry name" value="P-loop containing nucleotide triphosphate hydrolases"/>
    <property type="match status" value="1"/>
</dbReference>
<evidence type="ECO:0000256" key="2">
    <source>
        <dbReference type="ARBA" id="ARBA00066752"/>
    </source>
</evidence>
<name>A0ABY0IJR6_9BACT</name>
<proteinExistence type="predicted"/>
<dbReference type="InterPro" id="IPR025723">
    <property type="entry name" value="ArsA/GET3_ATPase-like"/>
</dbReference>
<evidence type="ECO:0000256" key="1">
    <source>
        <dbReference type="ARBA" id="ARBA00052296"/>
    </source>
</evidence>
<dbReference type="Pfam" id="PF02374">
    <property type="entry name" value="ArsA_ATPase"/>
    <property type="match status" value="1"/>
</dbReference>
<evidence type="ECO:0000313" key="5">
    <source>
        <dbReference type="Proteomes" id="UP000443582"/>
    </source>
</evidence>
<feature type="domain" description="ArsA/GET3 Anion-transporting ATPase-like" evidence="3">
    <location>
        <begin position="14"/>
        <end position="287"/>
    </location>
</feature>
<evidence type="ECO:0000259" key="3">
    <source>
        <dbReference type="Pfam" id="PF02374"/>
    </source>
</evidence>
<reference evidence="5" key="1">
    <citation type="journal article" date="2019" name="Int. J. Syst. Evol. Microbiol.">
        <title>Halobacteriovorax valvorus sp. nov., a novel prokaryotic predator isolated from coastal seawater of China.</title>
        <authorList>
            <person name="Chen M.-X."/>
        </authorList>
    </citation>
    <scope>NUCLEOTIDE SEQUENCE [LARGE SCALE GENOMIC DNA]</scope>
    <source>
        <strain evidence="5">BL9</strain>
    </source>
</reference>